<dbReference type="PANTHER" id="PTHR43386">
    <property type="entry name" value="OLIGOPEPTIDE TRANSPORT SYSTEM PERMEASE PROTEIN APPC"/>
    <property type="match status" value="1"/>
</dbReference>
<dbReference type="GO" id="GO:0055085">
    <property type="term" value="P:transmembrane transport"/>
    <property type="evidence" value="ECO:0007669"/>
    <property type="project" value="InterPro"/>
</dbReference>
<evidence type="ECO:0000259" key="8">
    <source>
        <dbReference type="PROSITE" id="PS50928"/>
    </source>
</evidence>
<evidence type="ECO:0000256" key="2">
    <source>
        <dbReference type="ARBA" id="ARBA00022448"/>
    </source>
</evidence>
<dbReference type="InterPro" id="IPR035906">
    <property type="entry name" value="MetI-like_sf"/>
</dbReference>
<feature type="transmembrane region" description="Helical" evidence="7">
    <location>
        <begin position="183"/>
        <end position="203"/>
    </location>
</feature>
<evidence type="ECO:0000256" key="3">
    <source>
        <dbReference type="ARBA" id="ARBA00022475"/>
    </source>
</evidence>
<evidence type="ECO:0000313" key="10">
    <source>
        <dbReference type="Proteomes" id="UP000642748"/>
    </source>
</evidence>
<dbReference type="Gene3D" id="1.10.3720.10">
    <property type="entry name" value="MetI-like"/>
    <property type="match status" value="1"/>
</dbReference>
<dbReference type="PROSITE" id="PS50928">
    <property type="entry name" value="ABC_TM1"/>
    <property type="match status" value="1"/>
</dbReference>
<evidence type="ECO:0000256" key="6">
    <source>
        <dbReference type="ARBA" id="ARBA00023136"/>
    </source>
</evidence>
<keyword evidence="4 7" id="KW-0812">Transmembrane</keyword>
<proteinExistence type="inferred from homology"/>
<feature type="transmembrane region" description="Helical" evidence="7">
    <location>
        <begin position="292"/>
        <end position="313"/>
    </location>
</feature>
<keyword evidence="3" id="KW-1003">Cell membrane</keyword>
<evidence type="ECO:0000256" key="5">
    <source>
        <dbReference type="ARBA" id="ARBA00022989"/>
    </source>
</evidence>
<keyword evidence="5 7" id="KW-1133">Transmembrane helix</keyword>
<dbReference type="InterPro" id="IPR000515">
    <property type="entry name" value="MetI-like"/>
</dbReference>
<evidence type="ECO:0000256" key="1">
    <source>
        <dbReference type="ARBA" id="ARBA00004651"/>
    </source>
</evidence>
<dbReference type="Proteomes" id="UP000642748">
    <property type="component" value="Unassembled WGS sequence"/>
</dbReference>
<dbReference type="SUPFAM" id="SSF161098">
    <property type="entry name" value="MetI-like"/>
    <property type="match status" value="1"/>
</dbReference>
<feature type="transmembrane region" description="Helical" evidence="7">
    <location>
        <begin position="122"/>
        <end position="145"/>
    </location>
</feature>
<organism evidence="9 10">
    <name type="scientific">Rugosimonospora africana</name>
    <dbReference type="NCBI Taxonomy" id="556532"/>
    <lineage>
        <taxon>Bacteria</taxon>
        <taxon>Bacillati</taxon>
        <taxon>Actinomycetota</taxon>
        <taxon>Actinomycetes</taxon>
        <taxon>Micromonosporales</taxon>
        <taxon>Micromonosporaceae</taxon>
        <taxon>Rugosimonospora</taxon>
    </lineage>
</organism>
<feature type="transmembrane region" description="Helical" evidence="7">
    <location>
        <begin position="57"/>
        <end position="78"/>
    </location>
</feature>
<protein>
    <submittedName>
        <fullName evidence="9">Peptide ABC transporter permease</fullName>
    </submittedName>
</protein>
<name>A0A8J3VN77_9ACTN</name>
<evidence type="ECO:0000313" key="9">
    <source>
        <dbReference type="EMBL" id="GIH12131.1"/>
    </source>
</evidence>
<comment type="subcellular location">
    <subcellularLocation>
        <location evidence="1 7">Cell membrane</location>
        <topology evidence="1 7">Multi-pass membrane protein</topology>
    </subcellularLocation>
</comment>
<dbReference type="CDD" id="cd06261">
    <property type="entry name" value="TM_PBP2"/>
    <property type="match status" value="1"/>
</dbReference>
<feature type="transmembrane region" description="Helical" evidence="7">
    <location>
        <begin position="234"/>
        <end position="255"/>
    </location>
</feature>
<keyword evidence="10" id="KW-1185">Reference proteome</keyword>
<keyword evidence="2 7" id="KW-0813">Transport</keyword>
<comment type="caution">
    <text evidence="9">The sequence shown here is derived from an EMBL/GenBank/DDBJ whole genome shotgun (WGS) entry which is preliminary data.</text>
</comment>
<dbReference type="InterPro" id="IPR050366">
    <property type="entry name" value="BP-dependent_transpt_permease"/>
</dbReference>
<reference evidence="9" key="1">
    <citation type="submission" date="2021-01" db="EMBL/GenBank/DDBJ databases">
        <title>Whole genome shotgun sequence of Rugosimonospora africana NBRC 104875.</title>
        <authorList>
            <person name="Komaki H."/>
            <person name="Tamura T."/>
        </authorList>
    </citation>
    <scope>NUCLEOTIDE SEQUENCE</scope>
    <source>
        <strain evidence="9">NBRC 104875</strain>
    </source>
</reference>
<dbReference type="GO" id="GO:0005886">
    <property type="term" value="C:plasma membrane"/>
    <property type="evidence" value="ECO:0007669"/>
    <property type="project" value="UniProtKB-SubCell"/>
</dbReference>
<evidence type="ECO:0000256" key="4">
    <source>
        <dbReference type="ARBA" id="ARBA00022692"/>
    </source>
</evidence>
<feature type="domain" description="ABC transmembrane type-1" evidence="8">
    <location>
        <begin position="118"/>
        <end position="310"/>
    </location>
</feature>
<feature type="transmembrane region" description="Helical" evidence="7">
    <location>
        <begin position="157"/>
        <end position="177"/>
    </location>
</feature>
<dbReference type="Pfam" id="PF00528">
    <property type="entry name" value="BPD_transp_1"/>
    <property type="match status" value="1"/>
</dbReference>
<dbReference type="AlphaFoldDB" id="A0A8J3VN77"/>
<gene>
    <name evidence="9" type="ORF">Raf01_03030</name>
</gene>
<accession>A0A8J3VN77</accession>
<dbReference type="EMBL" id="BONZ01000003">
    <property type="protein sequence ID" value="GIH12131.1"/>
    <property type="molecule type" value="Genomic_DNA"/>
</dbReference>
<evidence type="ECO:0000256" key="7">
    <source>
        <dbReference type="RuleBase" id="RU363032"/>
    </source>
</evidence>
<comment type="similarity">
    <text evidence="7">Belongs to the binding-protein-dependent transport system permease family.</text>
</comment>
<dbReference type="PANTHER" id="PTHR43386:SF6">
    <property type="entry name" value="ABC TRANSPORTER PERMEASE PROTEIN"/>
    <property type="match status" value="1"/>
</dbReference>
<sequence length="322" mass="34521">MSERQLGERGGAAPPVRIRIASSAGLPGIAPRDGEPDAGPPRGLAGDAWYDLRRKPIFWVAVTLVLLFLVMATVPRVYTSISPTVCDLSRSQNPPSGQHWFGTDLQGCDVYARTIYGARASILVGVLSTLVSGVLALVVGMVAGYYGGWIDALLTRIIDIVLGIPLLLAAIVLSRSFGTRDLGIWPVVLVLGVLGWTTGARVVRSCVISAKQQDYVQAARMLGAGNRRIMFRHILPNAVAPFIVVLTIALGVFIATEATLSFLGVGLRPPTISWGDDISVAQGRFYQAPWPLLFPAGFLALTVVAFSMLGESVREAFDPRLR</sequence>
<keyword evidence="6 7" id="KW-0472">Membrane</keyword>